<reference evidence="1 2" key="1">
    <citation type="submission" date="2019-05" db="EMBL/GenBank/DDBJ databases">
        <authorList>
            <person name="Qu J.-H."/>
        </authorList>
    </citation>
    <scope>NUCLEOTIDE SEQUENCE [LARGE SCALE GENOMIC DNA]</scope>
    <source>
        <strain evidence="1 2">Z12</strain>
    </source>
</reference>
<dbReference type="SUPFAM" id="SSF55144">
    <property type="entry name" value="LigT-like"/>
    <property type="match status" value="1"/>
</dbReference>
<sequence length="178" mass="20796">MEQTRLTAEQPAKKPLIATLAITPSAQDYFNQLRRQHFPSRRNYLDAHLTLFHALPDEPWIVEDTKNMAANQQPFEVTAQSIVSLGGGTAFKIISPELPALHQMLQKGWFESLTNQDRQKRNFHITIQNKVEPHEAKKLQAELIPDFQPFRFSVHGIQLWRYLDGPWEFLMKFDFRKV</sequence>
<dbReference type="InterPro" id="IPR009097">
    <property type="entry name" value="Cyclic_Pdiesterase"/>
</dbReference>
<dbReference type="GO" id="GO:0016874">
    <property type="term" value="F:ligase activity"/>
    <property type="evidence" value="ECO:0007669"/>
    <property type="project" value="UniProtKB-KW"/>
</dbReference>
<keyword evidence="2" id="KW-1185">Reference proteome</keyword>
<dbReference type="Gene3D" id="3.90.1140.10">
    <property type="entry name" value="Cyclic phosphodiesterase"/>
    <property type="match status" value="1"/>
</dbReference>
<accession>A0A5R9KJK8</accession>
<evidence type="ECO:0000313" key="2">
    <source>
        <dbReference type="Proteomes" id="UP000309788"/>
    </source>
</evidence>
<protein>
    <submittedName>
        <fullName evidence="1">2'-5' RNA ligase family protein</fullName>
    </submittedName>
</protein>
<dbReference type="Pfam" id="PF13563">
    <property type="entry name" value="2_5_RNA_ligase2"/>
    <property type="match status" value="1"/>
</dbReference>
<dbReference type="AlphaFoldDB" id="A0A5R9KJK8"/>
<organism evidence="1 2">
    <name type="scientific">Dyadobacter sediminis</name>
    <dbReference type="NCBI Taxonomy" id="1493691"/>
    <lineage>
        <taxon>Bacteria</taxon>
        <taxon>Pseudomonadati</taxon>
        <taxon>Bacteroidota</taxon>
        <taxon>Cytophagia</taxon>
        <taxon>Cytophagales</taxon>
        <taxon>Spirosomataceae</taxon>
        <taxon>Dyadobacter</taxon>
    </lineage>
</organism>
<comment type="caution">
    <text evidence="1">The sequence shown here is derived from an EMBL/GenBank/DDBJ whole genome shotgun (WGS) entry which is preliminary data.</text>
</comment>
<dbReference type="RefSeq" id="WP_138280087.1">
    <property type="nucleotide sequence ID" value="NZ_BMGE01000001.1"/>
</dbReference>
<dbReference type="Proteomes" id="UP000309788">
    <property type="component" value="Unassembled WGS sequence"/>
</dbReference>
<dbReference type="OrthoDB" id="793003at2"/>
<dbReference type="EMBL" id="VCEI01000011">
    <property type="protein sequence ID" value="TLU96393.1"/>
    <property type="molecule type" value="Genomic_DNA"/>
</dbReference>
<evidence type="ECO:0000313" key="1">
    <source>
        <dbReference type="EMBL" id="TLU96393.1"/>
    </source>
</evidence>
<keyword evidence="1" id="KW-0436">Ligase</keyword>
<gene>
    <name evidence="1" type="ORF">FEM55_04460</name>
</gene>
<proteinExistence type="predicted"/>
<name>A0A5R9KJK8_9BACT</name>